<protein>
    <recommendedName>
        <fullName evidence="3">Reverse transcriptase</fullName>
    </recommendedName>
</protein>
<sequence length="151" mass="17077">MQLHIERNNILLNEQFGFRRKHSRTQQLVRSLEHITLGFDHRKYTAAVFLDIEKAFDRIWHVGLHVYISDMPNTHGAQLACYADDTAIFSSPPPLCSSQNTNCTERFDTLDYNMAHLGKCVQIGDCGVCEAQNSSGLDHALDIGAPILYQN</sequence>
<reference evidence="1 2" key="1">
    <citation type="submission" date="2023-02" db="EMBL/GenBank/DDBJ databases">
        <title>LHISI_Scaffold_Assembly.</title>
        <authorList>
            <person name="Stuart O.P."/>
            <person name="Cleave R."/>
            <person name="Magrath M.J.L."/>
            <person name="Mikheyev A.S."/>
        </authorList>
    </citation>
    <scope>NUCLEOTIDE SEQUENCE [LARGE SCALE GENOMIC DNA]</scope>
    <source>
        <strain evidence="1">Daus_M_001</strain>
        <tissue evidence="1">Leg muscle</tissue>
    </source>
</reference>
<evidence type="ECO:0000313" key="2">
    <source>
        <dbReference type="Proteomes" id="UP001159363"/>
    </source>
</evidence>
<keyword evidence="2" id="KW-1185">Reference proteome</keyword>
<dbReference type="EMBL" id="JARBHB010000010">
    <property type="protein sequence ID" value="KAJ8874100.1"/>
    <property type="molecule type" value="Genomic_DNA"/>
</dbReference>
<evidence type="ECO:0000313" key="1">
    <source>
        <dbReference type="EMBL" id="KAJ8874100.1"/>
    </source>
</evidence>
<gene>
    <name evidence="1" type="ORF">PR048_024941</name>
</gene>
<accession>A0ABQ9GPZ1</accession>
<name>A0ABQ9GPZ1_9NEOP</name>
<dbReference type="Proteomes" id="UP001159363">
    <property type="component" value="Chromosome 9"/>
</dbReference>
<organism evidence="1 2">
    <name type="scientific">Dryococelus australis</name>
    <dbReference type="NCBI Taxonomy" id="614101"/>
    <lineage>
        <taxon>Eukaryota</taxon>
        <taxon>Metazoa</taxon>
        <taxon>Ecdysozoa</taxon>
        <taxon>Arthropoda</taxon>
        <taxon>Hexapoda</taxon>
        <taxon>Insecta</taxon>
        <taxon>Pterygota</taxon>
        <taxon>Neoptera</taxon>
        <taxon>Polyneoptera</taxon>
        <taxon>Phasmatodea</taxon>
        <taxon>Verophasmatodea</taxon>
        <taxon>Anareolatae</taxon>
        <taxon>Phasmatidae</taxon>
        <taxon>Eurycanthinae</taxon>
        <taxon>Dryococelus</taxon>
    </lineage>
</organism>
<evidence type="ECO:0008006" key="3">
    <source>
        <dbReference type="Google" id="ProtNLM"/>
    </source>
</evidence>
<comment type="caution">
    <text evidence="1">The sequence shown here is derived from an EMBL/GenBank/DDBJ whole genome shotgun (WGS) entry which is preliminary data.</text>
</comment>
<proteinExistence type="predicted"/>